<dbReference type="PIRSF" id="PIRSF010606">
    <property type="entry name" value="Spore_coat_CotJB"/>
    <property type="match status" value="1"/>
</dbReference>
<keyword evidence="2" id="KW-0167">Capsid protein</keyword>
<proteinExistence type="predicted"/>
<comment type="caution">
    <text evidence="2">The sequence shown here is derived from an EMBL/GenBank/DDBJ whole genome shotgun (WGS) entry which is preliminary data.</text>
</comment>
<accession>A0ABW5RE23</accession>
<feature type="domain" description="Protein CotJB" evidence="1">
    <location>
        <begin position="17"/>
        <end position="92"/>
    </location>
</feature>
<evidence type="ECO:0000313" key="2">
    <source>
        <dbReference type="EMBL" id="MFD2673238.1"/>
    </source>
</evidence>
<dbReference type="Proteomes" id="UP001597497">
    <property type="component" value="Unassembled WGS sequence"/>
</dbReference>
<reference evidence="3" key="1">
    <citation type="journal article" date="2019" name="Int. J. Syst. Evol. Microbiol.">
        <title>The Global Catalogue of Microorganisms (GCM) 10K type strain sequencing project: providing services to taxonomists for standard genome sequencing and annotation.</title>
        <authorList>
            <consortium name="The Broad Institute Genomics Platform"/>
            <consortium name="The Broad Institute Genome Sequencing Center for Infectious Disease"/>
            <person name="Wu L."/>
            <person name="Ma J."/>
        </authorList>
    </citation>
    <scope>NUCLEOTIDE SEQUENCE [LARGE SCALE GENOMIC DNA]</scope>
    <source>
        <strain evidence="3">KCTC 33676</strain>
    </source>
</reference>
<dbReference type="RefSeq" id="WP_379930800.1">
    <property type="nucleotide sequence ID" value="NZ_JBHUMM010000043.1"/>
</dbReference>
<dbReference type="Pfam" id="PF12652">
    <property type="entry name" value="CotJB"/>
    <property type="match status" value="1"/>
</dbReference>
<dbReference type="EMBL" id="JBHUMM010000043">
    <property type="protein sequence ID" value="MFD2673238.1"/>
    <property type="molecule type" value="Genomic_DNA"/>
</dbReference>
<organism evidence="2 3">
    <name type="scientific">Marinicrinis sediminis</name>
    <dbReference type="NCBI Taxonomy" id="1652465"/>
    <lineage>
        <taxon>Bacteria</taxon>
        <taxon>Bacillati</taxon>
        <taxon>Bacillota</taxon>
        <taxon>Bacilli</taxon>
        <taxon>Bacillales</taxon>
        <taxon>Paenibacillaceae</taxon>
    </lineage>
</organism>
<evidence type="ECO:0000259" key="1">
    <source>
        <dbReference type="Pfam" id="PF12652"/>
    </source>
</evidence>
<dbReference type="InterPro" id="IPR024207">
    <property type="entry name" value="CotJB_dom"/>
</dbReference>
<name>A0ABW5RE23_9BACL</name>
<evidence type="ECO:0000313" key="3">
    <source>
        <dbReference type="Proteomes" id="UP001597497"/>
    </source>
</evidence>
<gene>
    <name evidence="2" type="ORF">ACFSUC_16820</name>
</gene>
<keyword evidence="2" id="KW-0946">Virion</keyword>
<keyword evidence="3" id="KW-1185">Reference proteome</keyword>
<dbReference type="InterPro" id="IPR016571">
    <property type="entry name" value="Spore_coat_assembly_CotJB"/>
</dbReference>
<sequence>MNPYESWTKEKQLKYDEWMKKIQEVDFVLVDLNLYLDTHPDDRDAIAQYNQFVQQSMNLKAQFQQTFGPLYHFGCSYSPYPWVWKEAPWPWQV</sequence>
<protein>
    <submittedName>
        <fullName evidence="2">Spore coat protein CotJB</fullName>
    </submittedName>
</protein>